<dbReference type="InterPro" id="IPR051924">
    <property type="entry name" value="GST_Kappa/NadH"/>
</dbReference>
<accession>A0A0B6RST7</accession>
<dbReference type="InterPro" id="IPR001853">
    <property type="entry name" value="DSBA-like_thioredoxin_dom"/>
</dbReference>
<dbReference type="SUPFAM" id="SSF52833">
    <property type="entry name" value="Thioredoxin-like"/>
    <property type="match status" value="1"/>
</dbReference>
<dbReference type="PANTHER" id="PTHR42943">
    <property type="entry name" value="GLUTATHIONE S-TRANSFERASE KAPPA"/>
    <property type="match status" value="1"/>
</dbReference>
<dbReference type="Proteomes" id="UP000031838">
    <property type="component" value="Chromosome 1"/>
</dbReference>
<dbReference type="AlphaFoldDB" id="A0A0B6RST7"/>
<dbReference type="HOGENOM" id="CLU_069253_1_2_4"/>
<protein>
    <submittedName>
        <fullName evidence="2">DSBA oxidoreductase</fullName>
    </submittedName>
</protein>
<reference evidence="2 3" key="2">
    <citation type="journal article" date="2016" name="Appl. Microbiol. Biotechnol.">
        <title>Mutations improving production and secretion of extracellular lipase by Burkholderia glumae PG1.</title>
        <authorList>
            <person name="Knapp A."/>
            <person name="Voget S."/>
            <person name="Gao R."/>
            <person name="Zaburannyi N."/>
            <person name="Krysciak D."/>
            <person name="Breuer M."/>
            <person name="Hauer B."/>
            <person name="Streit W.R."/>
            <person name="Muller R."/>
            <person name="Daniel R."/>
            <person name="Jaeger K.E."/>
        </authorList>
    </citation>
    <scope>NUCLEOTIDE SEQUENCE [LARGE SCALE GENOMIC DNA]</scope>
    <source>
        <strain evidence="2 3">PG1</strain>
    </source>
</reference>
<gene>
    <name evidence="2" type="ORF">BGL_1c06990</name>
</gene>
<dbReference type="GO" id="GO:1901170">
    <property type="term" value="P:naphthalene catabolic process"/>
    <property type="evidence" value="ECO:0007669"/>
    <property type="project" value="InterPro"/>
</dbReference>
<evidence type="ECO:0000313" key="3">
    <source>
        <dbReference type="Proteomes" id="UP000031838"/>
    </source>
</evidence>
<reference evidence="3" key="1">
    <citation type="submission" date="2011-03" db="EMBL/GenBank/DDBJ databases">
        <authorList>
            <person name="Voget S."/>
            <person name="Streit W.R."/>
            <person name="Jaeger K.E."/>
            <person name="Daniel R."/>
        </authorList>
    </citation>
    <scope>NUCLEOTIDE SEQUENCE [LARGE SCALE GENOMIC DNA]</scope>
    <source>
        <strain evidence="3">PG1</strain>
    </source>
</reference>
<dbReference type="RefSeq" id="WP_042623998.1">
    <property type="nucleotide sequence ID" value="NZ_CP002580.1"/>
</dbReference>
<dbReference type="PANTHER" id="PTHR42943:SF2">
    <property type="entry name" value="GLUTATHIONE S-TRANSFERASE KAPPA 1"/>
    <property type="match status" value="1"/>
</dbReference>
<dbReference type="Pfam" id="PF01323">
    <property type="entry name" value="DSBA"/>
    <property type="match status" value="1"/>
</dbReference>
<organism evidence="2 3">
    <name type="scientific">Burkholderia plantarii</name>
    <dbReference type="NCBI Taxonomy" id="41899"/>
    <lineage>
        <taxon>Bacteria</taxon>
        <taxon>Pseudomonadati</taxon>
        <taxon>Pseudomonadota</taxon>
        <taxon>Betaproteobacteria</taxon>
        <taxon>Burkholderiales</taxon>
        <taxon>Burkholderiaceae</taxon>
        <taxon>Burkholderia</taxon>
    </lineage>
</organism>
<dbReference type="CDD" id="cd03022">
    <property type="entry name" value="DsbA_HCCA_Iso"/>
    <property type="match status" value="1"/>
</dbReference>
<evidence type="ECO:0000313" key="2">
    <source>
        <dbReference type="EMBL" id="AJK45234.1"/>
    </source>
</evidence>
<feature type="domain" description="DSBA-like thioredoxin" evidence="1">
    <location>
        <begin position="13"/>
        <end position="186"/>
    </location>
</feature>
<dbReference type="KEGG" id="bgp:BGL_1c06990"/>
<evidence type="ECO:0000259" key="1">
    <source>
        <dbReference type="Pfam" id="PF01323"/>
    </source>
</evidence>
<dbReference type="InterPro" id="IPR036249">
    <property type="entry name" value="Thioredoxin-like_sf"/>
</dbReference>
<dbReference type="GO" id="GO:0018845">
    <property type="term" value="F:2-hydroxychromene-2-carboxylate isomerase activity"/>
    <property type="evidence" value="ECO:0007669"/>
    <property type="project" value="InterPro"/>
</dbReference>
<proteinExistence type="predicted"/>
<dbReference type="GO" id="GO:0004364">
    <property type="term" value="F:glutathione transferase activity"/>
    <property type="evidence" value="ECO:0007669"/>
    <property type="project" value="TreeGrafter"/>
</dbReference>
<dbReference type="EMBL" id="CP002580">
    <property type="protein sequence ID" value="AJK45234.1"/>
    <property type="molecule type" value="Genomic_DNA"/>
</dbReference>
<name>A0A0B6RST7_BURPL</name>
<sequence>MTVGHDTSQPRWYYDFLSPFTYLLLEQQDKWPSMPFAPVPVSLPVLQERWGQRPMYDVPAKRVFTYRHALFRAEQLGIAFRMPPAHPFDSTRLLRLAIVAGADLAVVREMFRFIWREGRDAIAEDGFAALCERVSVAADDPRIDAPETQAQLHRNTQDAIELGVFGVPTFWMNRQLFWGEDALSMVLYCARTPNWLESKEVKRISTLPPGHR</sequence>
<dbReference type="GO" id="GO:0006749">
    <property type="term" value="P:glutathione metabolic process"/>
    <property type="evidence" value="ECO:0007669"/>
    <property type="project" value="TreeGrafter"/>
</dbReference>
<dbReference type="InterPro" id="IPR044087">
    <property type="entry name" value="NahD-like"/>
</dbReference>
<dbReference type="GO" id="GO:0004602">
    <property type="term" value="F:glutathione peroxidase activity"/>
    <property type="evidence" value="ECO:0007669"/>
    <property type="project" value="TreeGrafter"/>
</dbReference>
<keyword evidence="3" id="KW-1185">Reference proteome</keyword>
<dbReference type="Gene3D" id="3.40.30.10">
    <property type="entry name" value="Glutaredoxin"/>
    <property type="match status" value="1"/>
</dbReference>